<evidence type="ECO:0000313" key="2">
    <source>
        <dbReference type="Proteomes" id="UP000807504"/>
    </source>
</evidence>
<reference evidence="1" key="1">
    <citation type="journal article" date="2020" name="bioRxiv">
        <title>Chromosome-level reference genome of the European wasp spider Argiope bruennichi: a resource for studies on range expansion and evolutionary adaptation.</title>
        <authorList>
            <person name="Sheffer M.M."/>
            <person name="Hoppe A."/>
            <person name="Krehenwinkel H."/>
            <person name="Uhl G."/>
            <person name="Kuss A.W."/>
            <person name="Jensen L."/>
            <person name="Jensen C."/>
            <person name="Gillespie R.G."/>
            <person name="Hoff K.J."/>
            <person name="Prost S."/>
        </authorList>
    </citation>
    <scope>NUCLEOTIDE SEQUENCE</scope>
</reference>
<protein>
    <submittedName>
        <fullName evidence="1">Uncharacterized protein</fullName>
    </submittedName>
</protein>
<dbReference type="Proteomes" id="UP000807504">
    <property type="component" value="Unassembled WGS sequence"/>
</dbReference>
<dbReference type="AlphaFoldDB" id="A0A8T0ERK9"/>
<organism evidence="1 2">
    <name type="scientific">Argiope bruennichi</name>
    <name type="common">Wasp spider</name>
    <name type="synonym">Aranea bruennichi</name>
    <dbReference type="NCBI Taxonomy" id="94029"/>
    <lineage>
        <taxon>Eukaryota</taxon>
        <taxon>Metazoa</taxon>
        <taxon>Ecdysozoa</taxon>
        <taxon>Arthropoda</taxon>
        <taxon>Chelicerata</taxon>
        <taxon>Arachnida</taxon>
        <taxon>Araneae</taxon>
        <taxon>Araneomorphae</taxon>
        <taxon>Entelegynae</taxon>
        <taxon>Araneoidea</taxon>
        <taxon>Araneidae</taxon>
        <taxon>Argiope</taxon>
    </lineage>
</organism>
<name>A0A8T0ERK9_ARGBR</name>
<proteinExistence type="predicted"/>
<reference evidence="1" key="2">
    <citation type="submission" date="2020-06" db="EMBL/GenBank/DDBJ databases">
        <authorList>
            <person name="Sheffer M."/>
        </authorList>
    </citation>
    <scope>NUCLEOTIDE SEQUENCE</scope>
</reference>
<comment type="caution">
    <text evidence="1">The sequence shown here is derived from an EMBL/GenBank/DDBJ whole genome shotgun (WGS) entry which is preliminary data.</text>
</comment>
<accession>A0A8T0ERK9</accession>
<gene>
    <name evidence="1" type="ORF">HNY73_014768</name>
</gene>
<keyword evidence="2" id="KW-1185">Reference proteome</keyword>
<dbReference type="EMBL" id="JABXBU010002072">
    <property type="protein sequence ID" value="KAF8777991.1"/>
    <property type="molecule type" value="Genomic_DNA"/>
</dbReference>
<sequence>MVTRLPEWEAIKGRWTSPSVACTPFSLRRQLGHVIVPGLRFSRRLIHCLLKQDTAASISHGTGINGIVICWPRMPNTECLRWVVADYTRGDWI</sequence>
<evidence type="ECO:0000313" key="1">
    <source>
        <dbReference type="EMBL" id="KAF8777991.1"/>
    </source>
</evidence>